<evidence type="ECO:0000256" key="2">
    <source>
        <dbReference type="ARBA" id="ARBA00006510"/>
    </source>
</evidence>
<dbReference type="Pfam" id="PF07810">
    <property type="entry name" value="TMC"/>
    <property type="match status" value="1"/>
</dbReference>
<dbReference type="STRING" id="94237.ENSMMOP00000021664"/>
<dbReference type="InterPro" id="IPR012496">
    <property type="entry name" value="TMC_dom"/>
</dbReference>
<dbReference type="GO" id="GO:0008381">
    <property type="term" value="F:mechanosensitive monoatomic ion channel activity"/>
    <property type="evidence" value="ECO:0007669"/>
    <property type="project" value="TreeGrafter"/>
</dbReference>
<feature type="transmembrane region" description="Helical" evidence="6">
    <location>
        <begin position="370"/>
        <end position="395"/>
    </location>
</feature>
<comment type="subcellular location">
    <subcellularLocation>
        <location evidence="1 6">Membrane</location>
        <topology evidence="1 6">Multi-pass membrane protein</topology>
    </subcellularLocation>
</comment>
<evidence type="ECO:0000313" key="8">
    <source>
        <dbReference type="Ensembl" id="ENSMMOP00000021664.1"/>
    </source>
</evidence>
<feature type="transmembrane region" description="Helical" evidence="6">
    <location>
        <begin position="316"/>
        <end position="333"/>
    </location>
</feature>
<evidence type="ECO:0000256" key="5">
    <source>
        <dbReference type="ARBA" id="ARBA00023136"/>
    </source>
</evidence>
<dbReference type="PANTHER" id="PTHR23302:SF45">
    <property type="entry name" value="TRANSMEMBRANE CHANNEL-LIKE PROTEIN 4"/>
    <property type="match status" value="1"/>
</dbReference>
<dbReference type="OMA" id="YIAVFYL"/>
<evidence type="ECO:0000256" key="4">
    <source>
        <dbReference type="ARBA" id="ARBA00022989"/>
    </source>
</evidence>
<evidence type="ECO:0000256" key="1">
    <source>
        <dbReference type="ARBA" id="ARBA00004141"/>
    </source>
</evidence>
<feature type="transmembrane region" description="Helical" evidence="6">
    <location>
        <begin position="475"/>
        <end position="501"/>
    </location>
</feature>
<dbReference type="AlphaFoldDB" id="A0A3Q3X836"/>
<evidence type="ECO:0000256" key="3">
    <source>
        <dbReference type="ARBA" id="ARBA00022692"/>
    </source>
</evidence>
<dbReference type="PANTHER" id="PTHR23302">
    <property type="entry name" value="TRANSMEMBRANE CHANNEL-RELATED"/>
    <property type="match status" value="1"/>
</dbReference>
<feature type="transmembrane region" description="Helical" evidence="6">
    <location>
        <begin position="176"/>
        <end position="201"/>
    </location>
</feature>
<feature type="transmembrane region" description="Helical" evidence="6">
    <location>
        <begin position="52"/>
        <end position="76"/>
    </location>
</feature>
<keyword evidence="5 6" id="KW-0472">Membrane</keyword>
<reference evidence="8" key="1">
    <citation type="submission" date="2025-08" db="UniProtKB">
        <authorList>
            <consortium name="Ensembl"/>
        </authorList>
    </citation>
    <scope>IDENTIFICATION</scope>
</reference>
<reference evidence="8" key="2">
    <citation type="submission" date="2025-09" db="UniProtKB">
        <authorList>
            <consortium name="Ensembl"/>
        </authorList>
    </citation>
    <scope>IDENTIFICATION</scope>
</reference>
<feature type="transmembrane region" description="Helical" evidence="6">
    <location>
        <begin position="27"/>
        <end position="45"/>
    </location>
</feature>
<name>A0A3Q3X836_MOLML</name>
<feature type="domain" description="TMC" evidence="7">
    <location>
        <begin position="304"/>
        <end position="413"/>
    </location>
</feature>
<keyword evidence="4 6" id="KW-1133">Transmembrane helix</keyword>
<dbReference type="InterPro" id="IPR038900">
    <property type="entry name" value="TMC"/>
</dbReference>
<evidence type="ECO:0000259" key="7">
    <source>
        <dbReference type="Pfam" id="PF07810"/>
    </source>
</evidence>
<organism evidence="8 9">
    <name type="scientific">Mola mola</name>
    <name type="common">Ocean sunfish</name>
    <name type="synonym">Tetraodon mola</name>
    <dbReference type="NCBI Taxonomy" id="94237"/>
    <lineage>
        <taxon>Eukaryota</taxon>
        <taxon>Metazoa</taxon>
        <taxon>Chordata</taxon>
        <taxon>Craniata</taxon>
        <taxon>Vertebrata</taxon>
        <taxon>Euteleostomi</taxon>
        <taxon>Actinopterygii</taxon>
        <taxon>Neopterygii</taxon>
        <taxon>Teleostei</taxon>
        <taxon>Neoteleostei</taxon>
        <taxon>Acanthomorphata</taxon>
        <taxon>Eupercaria</taxon>
        <taxon>Tetraodontiformes</taxon>
        <taxon>Molidae</taxon>
        <taxon>Mola</taxon>
    </lineage>
</organism>
<comment type="similarity">
    <text evidence="2 6">Belongs to the TMC family.</text>
</comment>
<sequence>MEFSYMFYGFYNNTLVEDQNFSYNLPLAYLFTAVFYFAFCFICIIARSVPALLLSSLLLLLLLIDILQMCGCVQLNEMSRMPFKSLSGEFSHPDPRLFLDRLLSHRMGSAARVAVATGGSAVGNYSMIVFASWDYGCLGDKATKLKQKNIRYQLQVDLEEEQLKKKAASQTLNQKIILYSLRISMFLLANGFIIAALYGIFEATNFSQERSRQAGILGLLFEYLPSIVITAGNFVVPLLCDQIASIERYGPSTTVIIALLRSVILRLVSLVVLLLTLWRQVTCNGDISSDDCKLCQYNHKLYPCWETRVGQEMYRLTLFDLLISIAVLVLVEFPRRILVDSWSSKLAQWVGRQEFVVSSNVLGLVYSQTVVWTGALFCPLLPLISSLKFIIFFYCKKITLFYNCRPASKTFRSTTSTFFFVAVLLIGWALATAVMVYSLAEIHPSLSCGPFRFFPYMWVIVPNSFYALSKTTQEFLFFIGSQAFSIPLFLFFCVVLCYFIALCSVHGKSVALLRDQITLEGRDKQFLVKQIQALSR</sequence>
<evidence type="ECO:0000256" key="6">
    <source>
        <dbReference type="RuleBase" id="RU310713"/>
    </source>
</evidence>
<keyword evidence="3 6" id="KW-0812">Transmembrane</keyword>
<dbReference type="Ensembl" id="ENSMMOT00000022022.1">
    <property type="protein sequence ID" value="ENSMMOP00000021664.1"/>
    <property type="gene ID" value="ENSMMOG00000016460.1"/>
</dbReference>
<dbReference type="GO" id="GO:0005886">
    <property type="term" value="C:plasma membrane"/>
    <property type="evidence" value="ECO:0007669"/>
    <property type="project" value="InterPro"/>
</dbReference>
<feature type="transmembrane region" description="Helical" evidence="6">
    <location>
        <begin position="213"/>
        <end position="235"/>
    </location>
</feature>
<feature type="transmembrane region" description="Helical" evidence="6">
    <location>
        <begin position="255"/>
        <end position="278"/>
    </location>
</feature>
<evidence type="ECO:0000313" key="9">
    <source>
        <dbReference type="Proteomes" id="UP000261620"/>
    </source>
</evidence>
<keyword evidence="9" id="KW-1185">Reference proteome</keyword>
<feature type="transmembrane region" description="Helical" evidence="6">
    <location>
        <begin position="416"/>
        <end position="439"/>
    </location>
</feature>
<protein>
    <recommendedName>
        <fullName evidence="6">Transmembrane channel-like protein</fullName>
    </recommendedName>
</protein>
<accession>A0A3Q3X836</accession>
<dbReference type="Proteomes" id="UP000261620">
    <property type="component" value="Unplaced"/>
</dbReference>
<proteinExistence type="inferred from homology"/>